<protein>
    <submittedName>
        <fullName evidence="2">Uncharacterized protein</fullName>
    </submittedName>
</protein>
<keyword evidence="3" id="KW-1185">Reference proteome</keyword>
<feature type="region of interest" description="Disordered" evidence="1">
    <location>
        <begin position="141"/>
        <end position="160"/>
    </location>
</feature>
<reference evidence="2 3" key="1">
    <citation type="submission" date="2020-01" db="EMBL/GenBank/DDBJ databases">
        <authorList>
            <consortium name="DOE Joint Genome Institute"/>
            <person name="Haridas S."/>
            <person name="Albert R."/>
            <person name="Binder M."/>
            <person name="Bloem J."/>
            <person name="Labutti K."/>
            <person name="Salamov A."/>
            <person name="Andreopoulos B."/>
            <person name="Baker S.E."/>
            <person name="Barry K."/>
            <person name="Bills G."/>
            <person name="Bluhm B.H."/>
            <person name="Cannon C."/>
            <person name="Castanera R."/>
            <person name="Culley D.E."/>
            <person name="Daum C."/>
            <person name="Ezra D."/>
            <person name="Gonzalez J.B."/>
            <person name="Henrissat B."/>
            <person name="Kuo A."/>
            <person name="Liang C."/>
            <person name="Lipzen A."/>
            <person name="Lutzoni F."/>
            <person name="Magnuson J."/>
            <person name="Mondo S."/>
            <person name="Nolan M."/>
            <person name="Ohm R."/>
            <person name="Pangilinan J."/>
            <person name="Park H.-J.H."/>
            <person name="Ramirez L."/>
            <person name="Alfaro M."/>
            <person name="Sun H."/>
            <person name="Tritt A."/>
            <person name="Yoshinaga Y."/>
            <person name="Zwiers L.-H.L."/>
            <person name="Turgeon B.G."/>
            <person name="Goodwin S.B."/>
            <person name="Spatafora J.W."/>
            <person name="Crous P.W."/>
            <person name="Grigoriev I.V."/>
        </authorList>
    </citation>
    <scope>NUCLEOTIDE SEQUENCE [LARGE SCALE GENOMIC DNA]</scope>
    <source>
        <strain evidence="2 3">CBS 611.86</strain>
    </source>
</reference>
<dbReference type="AlphaFoldDB" id="A0A7C8MHM6"/>
<organism evidence="2 3">
    <name type="scientific">Massariosphaeria phaeospora</name>
    <dbReference type="NCBI Taxonomy" id="100035"/>
    <lineage>
        <taxon>Eukaryota</taxon>
        <taxon>Fungi</taxon>
        <taxon>Dikarya</taxon>
        <taxon>Ascomycota</taxon>
        <taxon>Pezizomycotina</taxon>
        <taxon>Dothideomycetes</taxon>
        <taxon>Pleosporomycetidae</taxon>
        <taxon>Pleosporales</taxon>
        <taxon>Pleosporales incertae sedis</taxon>
        <taxon>Massariosphaeria</taxon>
    </lineage>
</organism>
<gene>
    <name evidence="2" type="ORF">BDV95DRAFT_409</name>
</gene>
<dbReference type="Proteomes" id="UP000481861">
    <property type="component" value="Unassembled WGS sequence"/>
</dbReference>
<comment type="caution">
    <text evidence="2">The sequence shown here is derived from an EMBL/GenBank/DDBJ whole genome shotgun (WGS) entry which is preliminary data.</text>
</comment>
<dbReference type="EMBL" id="JAADJZ010000001">
    <property type="protein sequence ID" value="KAF2877759.1"/>
    <property type="molecule type" value="Genomic_DNA"/>
</dbReference>
<sequence length="182" mass="20833">MAVRAGVDNLRVSLTRHLDVQLCAHCVEQRIREVQRLFDDGVYPYTRAASPPIGTNLPGTRYKSLRECPRGASSVAWPESSSAYIVPRQSASTAPAMPIFRYMSVKRACQLAANTYPFCLPTLSPNLPHCTQPSFYSSRFHKAQSHDEDEEEDEEEKQRRRRVFCIVRPSHHLNRIRFVDDL</sequence>
<evidence type="ECO:0000313" key="2">
    <source>
        <dbReference type="EMBL" id="KAF2877759.1"/>
    </source>
</evidence>
<name>A0A7C8MHM6_9PLEO</name>
<proteinExistence type="predicted"/>
<evidence type="ECO:0000256" key="1">
    <source>
        <dbReference type="SAM" id="MobiDB-lite"/>
    </source>
</evidence>
<accession>A0A7C8MHM6</accession>
<evidence type="ECO:0000313" key="3">
    <source>
        <dbReference type="Proteomes" id="UP000481861"/>
    </source>
</evidence>